<keyword evidence="2" id="KW-1185">Reference proteome</keyword>
<dbReference type="Proteomes" id="UP000054166">
    <property type="component" value="Unassembled WGS sequence"/>
</dbReference>
<dbReference type="InParanoid" id="A0A0C3B372"/>
<sequence>MSSCTPFIKAEWVSVGKKWNDIPPHVQHVAKQDFLIPNAIHAKVLPPPGNSVKQMLEFTLPSYTISIGTHSPESSFSRNSPDTILDFSITQLLALWLISFWAKALRLHKTAHEPWIGAKEWLNAQVRQKISMEQRQLAEAAIVLLATLPWDSTPVHALWCYLGPHCTTGTQQNDLLDILSDCITAQPALAEQLQVKGLALSVKIIEAAAMQNATTYKTVQTFQWI</sequence>
<protein>
    <submittedName>
        <fullName evidence="1">Uncharacterized protein</fullName>
    </submittedName>
</protein>
<accession>A0A0C3B372</accession>
<evidence type="ECO:0000313" key="1">
    <source>
        <dbReference type="EMBL" id="KIM80633.1"/>
    </source>
</evidence>
<dbReference type="AlphaFoldDB" id="A0A0C3B372"/>
<dbReference type="STRING" id="765440.A0A0C3B372"/>
<dbReference type="OrthoDB" id="2981328at2759"/>
<organism evidence="1 2">
    <name type="scientific">Piloderma croceum (strain F 1598)</name>
    <dbReference type="NCBI Taxonomy" id="765440"/>
    <lineage>
        <taxon>Eukaryota</taxon>
        <taxon>Fungi</taxon>
        <taxon>Dikarya</taxon>
        <taxon>Basidiomycota</taxon>
        <taxon>Agaricomycotina</taxon>
        <taxon>Agaricomycetes</taxon>
        <taxon>Agaricomycetidae</taxon>
        <taxon>Atheliales</taxon>
        <taxon>Atheliaceae</taxon>
        <taxon>Piloderma</taxon>
    </lineage>
</organism>
<evidence type="ECO:0000313" key="2">
    <source>
        <dbReference type="Proteomes" id="UP000054166"/>
    </source>
</evidence>
<name>A0A0C3B372_PILCF</name>
<dbReference type="EMBL" id="KN833003">
    <property type="protein sequence ID" value="KIM80633.1"/>
    <property type="molecule type" value="Genomic_DNA"/>
</dbReference>
<reference evidence="1 2" key="1">
    <citation type="submission" date="2014-04" db="EMBL/GenBank/DDBJ databases">
        <authorList>
            <consortium name="DOE Joint Genome Institute"/>
            <person name="Kuo A."/>
            <person name="Tarkka M."/>
            <person name="Buscot F."/>
            <person name="Kohler A."/>
            <person name="Nagy L.G."/>
            <person name="Floudas D."/>
            <person name="Copeland A."/>
            <person name="Barry K.W."/>
            <person name="Cichocki N."/>
            <person name="Veneault-Fourrey C."/>
            <person name="LaButti K."/>
            <person name="Lindquist E.A."/>
            <person name="Lipzen A."/>
            <person name="Lundell T."/>
            <person name="Morin E."/>
            <person name="Murat C."/>
            <person name="Sun H."/>
            <person name="Tunlid A."/>
            <person name="Henrissat B."/>
            <person name="Grigoriev I.V."/>
            <person name="Hibbett D.S."/>
            <person name="Martin F."/>
            <person name="Nordberg H.P."/>
            <person name="Cantor M.N."/>
            <person name="Hua S.X."/>
        </authorList>
    </citation>
    <scope>NUCLEOTIDE SEQUENCE [LARGE SCALE GENOMIC DNA]</scope>
    <source>
        <strain evidence="1 2">F 1598</strain>
    </source>
</reference>
<gene>
    <name evidence="1" type="ORF">PILCRDRAFT_9445</name>
</gene>
<dbReference type="HOGENOM" id="CLU_1195269_0_0_1"/>
<proteinExistence type="predicted"/>
<reference evidence="2" key="2">
    <citation type="submission" date="2015-01" db="EMBL/GenBank/DDBJ databases">
        <title>Evolutionary Origins and Diversification of the Mycorrhizal Mutualists.</title>
        <authorList>
            <consortium name="DOE Joint Genome Institute"/>
            <consortium name="Mycorrhizal Genomics Consortium"/>
            <person name="Kohler A."/>
            <person name="Kuo A."/>
            <person name="Nagy L.G."/>
            <person name="Floudas D."/>
            <person name="Copeland A."/>
            <person name="Barry K.W."/>
            <person name="Cichocki N."/>
            <person name="Veneault-Fourrey C."/>
            <person name="LaButti K."/>
            <person name="Lindquist E.A."/>
            <person name="Lipzen A."/>
            <person name="Lundell T."/>
            <person name="Morin E."/>
            <person name="Murat C."/>
            <person name="Riley R."/>
            <person name="Ohm R."/>
            <person name="Sun H."/>
            <person name="Tunlid A."/>
            <person name="Henrissat B."/>
            <person name="Grigoriev I.V."/>
            <person name="Hibbett D.S."/>
            <person name="Martin F."/>
        </authorList>
    </citation>
    <scope>NUCLEOTIDE SEQUENCE [LARGE SCALE GENOMIC DNA]</scope>
    <source>
        <strain evidence="2">F 1598</strain>
    </source>
</reference>